<evidence type="ECO:0000313" key="3">
    <source>
        <dbReference type="EMBL" id="APT18447.1"/>
    </source>
</evidence>
<feature type="coiled-coil region" evidence="1">
    <location>
        <begin position="219"/>
        <end position="289"/>
    </location>
</feature>
<dbReference type="InterPro" id="IPR002711">
    <property type="entry name" value="HNH"/>
</dbReference>
<dbReference type="OrthoDB" id="9802901at2"/>
<protein>
    <recommendedName>
        <fullName evidence="2">HNH nuclease domain-containing protein</fullName>
    </recommendedName>
</protein>
<dbReference type="CDD" id="cd00085">
    <property type="entry name" value="HNHc"/>
    <property type="match status" value="1"/>
</dbReference>
<dbReference type="SMART" id="SM00507">
    <property type="entry name" value="HNHc"/>
    <property type="match status" value="1"/>
</dbReference>
<accession>A0A1L6XBU0</accession>
<dbReference type="RefSeq" id="WP_054746183.1">
    <property type="nucleotide sequence ID" value="NZ_AYYS01000007.1"/>
</dbReference>
<keyword evidence="1" id="KW-0175">Coiled coil</keyword>
<evidence type="ECO:0000313" key="4">
    <source>
        <dbReference type="Proteomes" id="UP000185499"/>
    </source>
</evidence>
<gene>
    <name evidence="3" type="ORF">LA20533_03810</name>
</gene>
<dbReference type="Pfam" id="PF01844">
    <property type="entry name" value="HNH"/>
    <property type="match status" value="1"/>
</dbReference>
<dbReference type="Proteomes" id="UP000185499">
    <property type="component" value="Chromosome"/>
</dbReference>
<evidence type="ECO:0000256" key="1">
    <source>
        <dbReference type="SAM" id="Coils"/>
    </source>
</evidence>
<dbReference type="InterPro" id="IPR003615">
    <property type="entry name" value="HNH_nuc"/>
</dbReference>
<dbReference type="EMBL" id="CP018888">
    <property type="protein sequence ID" value="APT18447.1"/>
    <property type="molecule type" value="Genomic_DNA"/>
</dbReference>
<keyword evidence="4" id="KW-1185">Reference proteome</keyword>
<dbReference type="Gene3D" id="1.10.30.50">
    <property type="match status" value="1"/>
</dbReference>
<dbReference type="KEGG" id="lah:LA20533_03810"/>
<dbReference type="AlphaFoldDB" id="A0A1L6XBU0"/>
<evidence type="ECO:0000259" key="2">
    <source>
        <dbReference type="SMART" id="SM00507"/>
    </source>
</evidence>
<proteinExistence type="predicted"/>
<dbReference type="GO" id="GO:0003676">
    <property type="term" value="F:nucleic acid binding"/>
    <property type="evidence" value="ECO:0007669"/>
    <property type="project" value="InterPro"/>
</dbReference>
<organism evidence="3 4">
    <name type="scientific">Amylolactobacillus amylophilus DSM 20533 = JCM 1125</name>
    <dbReference type="NCBI Taxonomy" id="1423721"/>
    <lineage>
        <taxon>Bacteria</taxon>
        <taxon>Bacillati</taxon>
        <taxon>Bacillota</taxon>
        <taxon>Bacilli</taxon>
        <taxon>Lactobacillales</taxon>
        <taxon>Lactobacillaceae</taxon>
        <taxon>Amylolactobacillus</taxon>
    </lineage>
</organism>
<dbReference type="GO" id="GO:0004519">
    <property type="term" value="F:endonuclease activity"/>
    <property type="evidence" value="ECO:0007669"/>
    <property type="project" value="InterPro"/>
</dbReference>
<feature type="domain" description="HNH nuclease" evidence="2">
    <location>
        <begin position="153"/>
        <end position="202"/>
    </location>
</feature>
<dbReference type="GO" id="GO:0008270">
    <property type="term" value="F:zinc ion binding"/>
    <property type="evidence" value="ECO:0007669"/>
    <property type="project" value="InterPro"/>
</dbReference>
<reference evidence="3 4" key="1">
    <citation type="submission" date="2016-12" db="EMBL/GenBank/DDBJ databases">
        <title>The whole genome sequencing and assembly of Lactobacillus amylophilus DSM 20533T strain.</title>
        <authorList>
            <person name="Lee Y.-J."/>
            <person name="Yi H."/>
            <person name="Bahn Y.-S."/>
            <person name="Kim J.F."/>
            <person name="Lee D.-W."/>
        </authorList>
    </citation>
    <scope>NUCLEOTIDE SEQUENCE [LARGE SCALE GENOMIC DNA]</scope>
    <source>
        <strain evidence="3 4">DSM 20533</strain>
    </source>
</reference>
<name>A0A1L6XBU0_9LACO</name>
<sequence>MKFRCSSCRLRMKALHFHCEEGRGQPTLASICDICRQAGLSARDFENDPVQLFAQTLNMRYAGKLIEQNNEQETYHAASVVQESEFKRQLENLIVNYDTNELVQRQVARKTLNEVLWSILTGKIKPTLTGDYKVDFAAVGLRIEYDLNNLDFIAREIIRRQYNHRCQYCGRRGNSVDHKNPVSLSDDNSLENLTLACQECNGIKGNMPYYFFVHLNNQIQGVNRQLVDYENLINSLEQSFRARHNQLIARTHLKNVIDDPELRHLRKQNKELQAAIDSVNSDYLELRNSRRKYFSSQWKMHRMVEQDTII</sequence>